<keyword evidence="6" id="KW-0808">Transferase</keyword>
<keyword evidence="11 13" id="KW-1133">Transmembrane helix</keyword>
<dbReference type="InterPro" id="IPR003594">
    <property type="entry name" value="HATPase_dom"/>
</dbReference>
<reference evidence="17" key="1">
    <citation type="submission" date="2016-06" db="EMBL/GenBank/DDBJ databases">
        <authorList>
            <person name="Varghese N."/>
        </authorList>
    </citation>
    <scope>NUCLEOTIDE SEQUENCE [LARGE SCALE GENOMIC DNA]</scope>
    <source>
        <strain evidence="17">DSM 45344</strain>
    </source>
</reference>
<dbReference type="SUPFAM" id="SSF47384">
    <property type="entry name" value="Homodimeric domain of signal transducing histidine kinase"/>
    <property type="match status" value="1"/>
</dbReference>
<evidence type="ECO:0000256" key="1">
    <source>
        <dbReference type="ARBA" id="ARBA00000085"/>
    </source>
</evidence>
<dbReference type="PANTHER" id="PTHR44936:SF9">
    <property type="entry name" value="SENSOR PROTEIN CREC"/>
    <property type="match status" value="1"/>
</dbReference>
<protein>
    <recommendedName>
        <fullName evidence="3">histidine kinase</fullName>
        <ecNumber evidence="3">2.7.13.3</ecNumber>
    </recommendedName>
</protein>
<keyword evidence="9 16" id="KW-0418">Kinase</keyword>
<dbReference type="PROSITE" id="PS50109">
    <property type="entry name" value="HIS_KIN"/>
    <property type="match status" value="1"/>
</dbReference>
<sequence>MRARLALLVAAVSVLTLVAFLVPLALLVRTVAEDRATVRATADAQSLVPVVGTADAATIRLTVEQLAADSGRPVSVYLPDGTVLGAPVPRTAAVALAARGQSLTGESTAGREVVIAVQGRPDGTGVIRVEVPRAELTAGVNRAWLVLALLGLLLVLIGLLVADRLARTLVRPIDALSAVSHRLANAELDARVTPSGPAELREVAGALNHLASRIQVLLVQEREQVADLSHRLRTPLTALRLEAESLRDAQDAARVTAAVDGLERAVTGLIRQARWRRSPEAGPTGSDAAEIVGERVAFWSVLAEDTGRALTLDLAPGPLPVGVPGDELAAAVDALLGNVFAHTPDGTPFTVRLARSEGQVVLTVADQGPGLPIDAVRRGASAAGSTGLGLDIARRAAQTAGGRLELRGGGHGGAEVLLRLGPPTA</sequence>
<evidence type="ECO:0000259" key="14">
    <source>
        <dbReference type="PROSITE" id="PS50109"/>
    </source>
</evidence>
<dbReference type="SMART" id="SM00388">
    <property type="entry name" value="HisKA"/>
    <property type="match status" value="1"/>
</dbReference>
<evidence type="ECO:0000313" key="16">
    <source>
        <dbReference type="EMBL" id="SBV27661.1"/>
    </source>
</evidence>
<dbReference type="GO" id="GO:0005524">
    <property type="term" value="F:ATP binding"/>
    <property type="evidence" value="ECO:0007669"/>
    <property type="project" value="UniProtKB-KW"/>
</dbReference>
<evidence type="ECO:0000256" key="3">
    <source>
        <dbReference type="ARBA" id="ARBA00012438"/>
    </source>
</evidence>
<evidence type="ECO:0000256" key="4">
    <source>
        <dbReference type="ARBA" id="ARBA00022475"/>
    </source>
</evidence>
<feature type="transmembrane region" description="Helical" evidence="13">
    <location>
        <begin position="143"/>
        <end position="162"/>
    </location>
</feature>
<dbReference type="SMART" id="SM00304">
    <property type="entry name" value="HAMP"/>
    <property type="match status" value="1"/>
</dbReference>
<dbReference type="PANTHER" id="PTHR44936">
    <property type="entry name" value="SENSOR PROTEIN CREC"/>
    <property type="match status" value="1"/>
</dbReference>
<evidence type="ECO:0000256" key="6">
    <source>
        <dbReference type="ARBA" id="ARBA00022679"/>
    </source>
</evidence>
<dbReference type="STRING" id="307121.GA0070620_3187"/>
<dbReference type="GO" id="GO:0005886">
    <property type="term" value="C:plasma membrane"/>
    <property type="evidence" value="ECO:0007669"/>
    <property type="project" value="UniProtKB-SubCell"/>
</dbReference>
<dbReference type="CDD" id="cd06225">
    <property type="entry name" value="HAMP"/>
    <property type="match status" value="1"/>
</dbReference>
<dbReference type="EMBL" id="LT598496">
    <property type="protein sequence ID" value="SBV27661.1"/>
    <property type="molecule type" value="Genomic_DNA"/>
</dbReference>
<keyword evidence="8" id="KW-0547">Nucleotide-binding</keyword>
<keyword evidence="12" id="KW-0902">Two-component regulatory system</keyword>
<dbReference type="OrthoDB" id="3206505at2"/>
<keyword evidence="5" id="KW-0597">Phosphoprotein</keyword>
<keyword evidence="17" id="KW-1185">Reference proteome</keyword>
<evidence type="ECO:0000259" key="15">
    <source>
        <dbReference type="PROSITE" id="PS50885"/>
    </source>
</evidence>
<dbReference type="RefSeq" id="WP_091591653.1">
    <property type="nucleotide sequence ID" value="NZ_JBHRWG010000004.1"/>
</dbReference>
<dbReference type="Gene3D" id="3.30.565.10">
    <property type="entry name" value="Histidine kinase-like ATPase, C-terminal domain"/>
    <property type="match status" value="1"/>
</dbReference>
<dbReference type="GO" id="GO:0000155">
    <property type="term" value="F:phosphorelay sensor kinase activity"/>
    <property type="evidence" value="ECO:0007669"/>
    <property type="project" value="InterPro"/>
</dbReference>
<evidence type="ECO:0000256" key="2">
    <source>
        <dbReference type="ARBA" id="ARBA00004651"/>
    </source>
</evidence>
<accession>A0A1C3N507</accession>
<comment type="catalytic activity">
    <reaction evidence="1">
        <text>ATP + protein L-histidine = ADP + protein N-phospho-L-histidine.</text>
        <dbReference type="EC" id="2.7.13.3"/>
    </reaction>
</comment>
<feature type="domain" description="HAMP" evidence="15">
    <location>
        <begin position="167"/>
        <end position="219"/>
    </location>
</feature>
<dbReference type="SUPFAM" id="SSF55874">
    <property type="entry name" value="ATPase domain of HSP90 chaperone/DNA topoisomerase II/histidine kinase"/>
    <property type="match status" value="1"/>
</dbReference>
<keyword evidence="10" id="KW-0067">ATP-binding</keyword>
<evidence type="ECO:0000256" key="10">
    <source>
        <dbReference type="ARBA" id="ARBA00022840"/>
    </source>
</evidence>
<keyword evidence="7 13" id="KW-0812">Transmembrane</keyword>
<dbReference type="SMART" id="SM00387">
    <property type="entry name" value="HATPase_c"/>
    <property type="match status" value="1"/>
</dbReference>
<gene>
    <name evidence="16" type="ORF">GA0070620_3187</name>
</gene>
<evidence type="ECO:0000256" key="7">
    <source>
        <dbReference type="ARBA" id="ARBA00022692"/>
    </source>
</evidence>
<comment type="subcellular location">
    <subcellularLocation>
        <location evidence="2">Cell membrane</location>
        <topology evidence="2">Multi-pass membrane protein</topology>
    </subcellularLocation>
</comment>
<evidence type="ECO:0000256" key="13">
    <source>
        <dbReference type="SAM" id="Phobius"/>
    </source>
</evidence>
<dbReference type="Pfam" id="PF00512">
    <property type="entry name" value="HisKA"/>
    <property type="match status" value="1"/>
</dbReference>
<dbReference type="InterPro" id="IPR036097">
    <property type="entry name" value="HisK_dim/P_sf"/>
</dbReference>
<dbReference type="EC" id="2.7.13.3" evidence="3"/>
<dbReference type="AlphaFoldDB" id="A0A1C3N507"/>
<evidence type="ECO:0000256" key="11">
    <source>
        <dbReference type="ARBA" id="ARBA00022989"/>
    </source>
</evidence>
<feature type="domain" description="Histidine kinase" evidence="14">
    <location>
        <begin position="227"/>
        <end position="424"/>
    </location>
</feature>
<dbReference type="InterPro" id="IPR005467">
    <property type="entry name" value="His_kinase_dom"/>
</dbReference>
<dbReference type="CDD" id="cd00082">
    <property type="entry name" value="HisKA"/>
    <property type="match status" value="1"/>
</dbReference>
<dbReference type="InterPro" id="IPR036890">
    <property type="entry name" value="HATPase_C_sf"/>
</dbReference>
<dbReference type="SUPFAM" id="SSF158472">
    <property type="entry name" value="HAMP domain-like"/>
    <property type="match status" value="1"/>
</dbReference>
<name>A0A1C3N507_9ACTN</name>
<evidence type="ECO:0000313" key="17">
    <source>
        <dbReference type="Proteomes" id="UP000199393"/>
    </source>
</evidence>
<dbReference type="Gene3D" id="1.10.287.130">
    <property type="match status" value="1"/>
</dbReference>
<keyword evidence="4" id="KW-1003">Cell membrane</keyword>
<evidence type="ECO:0000256" key="5">
    <source>
        <dbReference type="ARBA" id="ARBA00022553"/>
    </source>
</evidence>
<proteinExistence type="predicted"/>
<evidence type="ECO:0000256" key="9">
    <source>
        <dbReference type="ARBA" id="ARBA00022777"/>
    </source>
</evidence>
<dbReference type="InterPro" id="IPR003660">
    <property type="entry name" value="HAMP_dom"/>
</dbReference>
<dbReference type="Pfam" id="PF00672">
    <property type="entry name" value="HAMP"/>
    <property type="match status" value="1"/>
</dbReference>
<dbReference type="Pfam" id="PF02518">
    <property type="entry name" value="HATPase_c"/>
    <property type="match status" value="1"/>
</dbReference>
<dbReference type="InterPro" id="IPR003661">
    <property type="entry name" value="HisK_dim/P_dom"/>
</dbReference>
<organism evidence="16 17">
    <name type="scientific">Micromonospora krabiensis</name>
    <dbReference type="NCBI Taxonomy" id="307121"/>
    <lineage>
        <taxon>Bacteria</taxon>
        <taxon>Bacillati</taxon>
        <taxon>Actinomycetota</taxon>
        <taxon>Actinomycetes</taxon>
        <taxon>Micromonosporales</taxon>
        <taxon>Micromonosporaceae</taxon>
        <taxon>Micromonospora</taxon>
    </lineage>
</organism>
<dbReference type="PATRIC" id="fig|307121.4.peg.3253"/>
<evidence type="ECO:0000256" key="12">
    <source>
        <dbReference type="ARBA" id="ARBA00023012"/>
    </source>
</evidence>
<dbReference type="InterPro" id="IPR050980">
    <property type="entry name" value="2C_sensor_his_kinase"/>
</dbReference>
<keyword evidence="13" id="KW-0472">Membrane</keyword>
<evidence type="ECO:0000256" key="8">
    <source>
        <dbReference type="ARBA" id="ARBA00022741"/>
    </source>
</evidence>
<dbReference type="Proteomes" id="UP000199393">
    <property type="component" value="Chromosome I"/>
</dbReference>
<dbReference type="PROSITE" id="PS50885">
    <property type="entry name" value="HAMP"/>
    <property type="match status" value="1"/>
</dbReference>